<reference evidence="1" key="1">
    <citation type="journal article" date="2015" name="Nature">
        <title>Complex archaea that bridge the gap between prokaryotes and eukaryotes.</title>
        <authorList>
            <person name="Spang A."/>
            <person name="Saw J.H."/>
            <person name="Jorgensen S.L."/>
            <person name="Zaremba-Niedzwiedzka K."/>
            <person name="Martijn J."/>
            <person name="Lind A.E."/>
            <person name="van Eijk R."/>
            <person name="Schleper C."/>
            <person name="Guy L."/>
            <person name="Ettema T.J."/>
        </authorList>
    </citation>
    <scope>NUCLEOTIDE SEQUENCE</scope>
</reference>
<dbReference type="AlphaFoldDB" id="A0A0F9D5X0"/>
<comment type="caution">
    <text evidence="1">The sequence shown here is derived from an EMBL/GenBank/DDBJ whole genome shotgun (WGS) entry which is preliminary data.</text>
</comment>
<evidence type="ECO:0000313" key="1">
    <source>
        <dbReference type="EMBL" id="KKL07473.1"/>
    </source>
</evidence>
<name>A0A0F9D5X0_9ZZZZ</name>
<gene>
    <name evidence="1" type="ORF">LCGC14_2585650</name>
</gene>
<dbReference type="EMBL" id="LAZR01043277">
    <property type="protein sequence ID" value="KKL07473.1"/>
    <property type="molecule type" value="Genomic_DNA"/>
</dbReference>
<proteinExistence type="predicted"/>
<protein>
    <submittedName>
        <fullName evidence="1">Uncharacterized protein</fullName>
    </submittedName>
</protein>
<accession>A0A0F9D5X0</accession>
<organism evidence="1">
    <name type="scientific">marine sediment metagenome</name>
    <dbReference type="NCBI Taxonomy" id="412755"/>
    <lineage>
        <taxon>unclassified sequences</taxon>
        <taxon>metagenomes</taxon>
        <taxon>ecological metagenomes</taxon>
    </lineage>
</organism>
<sequence length="76" mass="8464">MARTHYTQQYVGIRVADGVYERFTSDGTPVRETHGHVYNAVIGPFKTIRGAKFMAEHGKGNPHLQHVNDAERIAAS</sequence>